<dbReference type="PANTHER" id="PTHR24171">
    <property type="entry name" value="ANKYRIN REPEAT DOMAIN-CONTAINING PROTEIN 39-RELATED"/>
    <property type="match status" value="1"/>
</dbReference>
<dbReference type="EMBL" id="MJMG01000007">
    <property type="protein sequence ID" value="OEY86603.1"/>
    <property type="molecule type" value="Genomic_DNA"/>
</dbReference>
<evidence type="ECO:0000313" key="5">
    <source>
        <dbReference type="Proteomes" id="UP000175679"/>
    </source>
</evidence>
<dbReference type="PROSITE" id="PS50297">
    <property type="entry name" value="ANK_REP_REGION"/>
    <property type="match status" value="3"/>
</dbReference>
<comment type="caution">
    <text evidence="4">The sequence shown here is derived from an EMBL/GenBank/DDBJ whole genome shotgun (WGS) entry which is preliminary data.</text>
</comment>
<proteinExistence type="predicted"/>
<name>A0A1E7QJF9_WOLPI</name>
<dbReference type="RefSeq" id="WP_070065083.1">
    <property type="nucleotide sequence ID" value="NZ_MJMG01000007.1"/>
</dbReference>
<dbReference type="SMART" id="SM00248">
    <property type="entry name" value="ANK"/>
    <property type="match status" value="3"/>
</dbReference>
<dbReference type="PROSITE" id="PS50088">
    <property type="entry name" value="ANK_REPEAT"/>
    <property type="match status" value="3"/>
</dbReference>
<dbReference type="OrthoDB" id="7164495at2"/>
<dbReference type="Pfam" id="PF00023">
    <property type="entry name" value="Ank"/>
    <property type="match status" value="1"/>
</dbReference>
<feature type="repeat" description="ANK" evidence="3">
    <location>
        <begin position="62"/>
        <end position="94"/>
    </location>
</feature>
<dbReference type="SUPFAM" id="SSF48403">
    <property type="entry name" value="Ankyrin repeat"/>
    <property type="match status" value="1"/>
</dbReference>
<dbReference type="Proteomes" id="UP000175679">
    <property type="component" value="Unassembled WGS sequence"/>
</dbReference>
<gene>
    <name evidence="4" type="ORF">BIY23_02750</name>
</gene>
<dbReference type="InterPro" id="IPR002110">
    <property type="entry name" value="Ankyrin_rpt"/>
</dbReference>
<reference evidence="4 5" key="1">
    <citation type="submission" date="2016-09" db="EMBL/GenBank/DDBJ databases">
        <title>Genomic evidence for plant-parasitic nematodes as the earliest Wolbachia hosts.</title>
        <authorList>
            <person name="Brown A.M."/>
            <person name="Wasala S.K."/>
            <person name="Howe D.K."/>
            <person name="Peetz A.B."/>
            <person name="Zasada I.A."/>
            <person name="Denver D.R."/>
        </authorList>
    </citation>
    <scope>NUCLEOTIDE SEQUENCE [LARGE SCALE GENOMIC DNA]</scope>
    <source>
        <strain evidence="5">wPpe</strain>
    </source>
</reference>
<dbReference type="AlphaFoldDB" id="A0A1E7QJF9"/>
<organism evidence="4 5">
    <name type="scientific">Wolbachia pipientis</name>
    <dbReference type="NCBI Taxonomy" id="955"/>
    <lineage>
        <taxon>Bacteria</taxon>
        <taxon>Pseudomonadati</taxon>
        <taxon>Pseudomonadota</taxon>
        <taxon>Alphaproteobacteria</taxon>
        <taxon>Rickettsiales</taxon>
        <taxon>Anaplasmataceae</taxon>
        <taxon>Wolbachieae</taxon>
        <taxon>Wolbachia</taxon>
    </lineage>
</organism>
<keyword evidence="2 3" id="KW-0040">ANK repeat</keyword>
<keyword evidence="5" id="KW-1185">Reference proteome</keyword>
<evidence type="ECO:0000256" key="3">
    <source>
        <dbReference type="PROSITE-ProRule" id="PRU00023"/>
    </source>
</evidence>
<evidence type="ECO:0000256" key="1">
    <source>
        <dbReference type="ARBA" id="ARBA00022737"/>
    </source>
</evidence>
<accession>A0A1E7QJF9</accession>
<evidence type="ECO:0000256" key="2">
    <source>
        <dbReference type="ARBA" id="ARBA00023043"/>
    </source>
</evidence>
<protein>
    <submittedName>
        <fullName evidence="4">Uncharacterized protein</fullName>
    </submittedName>
</protein>
<keyword evidence="1" id="KW-0677">Repeat</keyword>
<feature type="repeat" description="ANK" evidence="3">
    <location>
        <begin position="29"/>
        <end position="61"/>
    </location>
</feature>
<dbReference type="Gene3D" id="1.25.40.20">
    <property type="entry name" value="Ankyrin repeat-containing domain"/>
    <property type="match status" value="2"/>
</dbReference>
<feature type="repeat" description="ANK" evidence="3">
    <location>
        <begin position="95"/>
        <end position="127"/>
    </location>
</feature>
<dbReference type="Pfam" id="PF12796">
    <property type="entry name" value="Ank_2"/>
    <property type="match status" value="1"/>
</dbReference>
<dbReference type="PRINTS" id="PR01415">
    <property type="entry name" value="ANKYRIN"/>
</dbReference>
<sequence>MKYTKHNLKTVLKELSQRSFQGINKKDTKGDTVLHLAVKFTYAKTVKLLIARGADVNSRGSEKETPLHKATLLGRVQNVKLLIEKGADVNAKNHNGYTAIHLACMLNYENVVKELLKANANVNILSNLGFSPLFLAKSAESTPANYRIIKLLEKKLGYRLPTF</sequence>
<evidence type="ECO:0000313" key="4">
    <source>
        <dbReference type="EMBL" id="OEY86603.1"/>
    </source>
</evidence>
<dbReference type="InterPro" id="IPR036770">
    <property type="entry name" value="Ankyrin_rpt-contain_sf"/>
</dbReference>